<proteinExistence type="predicted"/>
<comment type="caution">
    <text evidence="2">The sequence shown here is derived from an EMBL/GenBank/DDBJ whole genome shotgun (WGS) entry which is preliminary data.</text>
</comment>
<dbReference type="GO" id="GO:0016747">
    <property type="term" value="F:acyltransferase activity, transferring groups other than amino-acyl groups"/>
    <property type="evidence" value="ECO:0007669"/>
    <property type="project" value="InterPro"/>
</dbReference>
<dbReference type="Proteomes" id="UP000263268">
    <property type="component" value="Unassembled WGS sequence"/>
</dbReference>
<dbReference type="InterPro" id="IPR016181">
    <property type="entry name" value="Acyl_CoA_acyltransferase"/>
</dbReference>
<dbReference type="InterPro" id="IPR051531">
    <property type="entry name" value="N-acetyltransferase"/>
</dbReference>
<feature type="domain" description="N-acetyltransferase" evidence="1">
    <location>
        <begin position="169"/>
        <end position="313"/>
    </location>
</feature>
<evidence type="ECO:0000313" key="3">
    <source>
        <dbReference type="Proteomes" id="UP000263268"/>
    </source>
</evidence>
<dbReference type="PANTHER" id="PTHR43792">
    <property type="entry name" value="GNAT FAMILY, PUTATIVE (AFU_ORTHOLOGUE AFUA_3G00765)-RELATED-RELATED"/>
    <property type="match status" value="1"/>
</dbReference>
<dbReference type="Pfam" id="PF13302">
    <property type="entry name" value="Acetyltransf_3"/>
    <property type="match status" value="1"/>
</dbReference>
<dbReference type="PROSITE" id="PS51186">
    <property type="entry name" value="GNAT"/>
    <property type="match status" value="2"/>
</dbReference>
<dbReference type="InterPro" id="IPR000182">
    <property type="entry name" value="GNAT_dom"/>
</dbReference>
<dbReference type="AlphaFoldDB" id="A0A3D6BVJ5"/>
<accession>A0A3D6BVJ5</accession>
<dbReference type="SUPFAM" id="SSF55729">
    <property type="entry name" value="Acyl-CoA N-acyltransferases (Nat)"/>
    <property type="match status" value="2"/>
</dbReference>
<sequence length="314" mass="36582">MNIIFKTKRLYLREFNAQDAIHFYKMNKDPDVIKYTGDTAFKSLVNAKNFLAEYKDYKLHNMGRWAVCLKENDTFLGWCGLKYHPNEKLVEVGYRFYKKYWNKGYATESAKASITYGFETLKLKDIYAHAHIKNTASHKVIEKCGLHVVNEFIYDGMPAKLYKIENPHYEIKQISAEETYLVRQPVLREGKPIEACVFDGDTEEDTFHLGLFFKSHLIGVASFMKNNSPIFSEPRQYQLRGMAILKEFQLKGLGKQLIDEGENILIEKKVDLLWFNAREIAVEFYKSKGFLISGDAFTIPNIGIHYVMLKRFQS</sequence>
<gene>
    <name evidence="2" type="ORF">DHV22_17450</name>
</gene>
<dbReference type="Gene3D" id="3.40.630.30">
    <property type="match status" value="2"/>
</dbReference>
<dbReference type="Pfam" id="PF00583">
    <property type="entry name" value="Acetyltransf_1"/>
    <property type="match status" value="1"/>
</dbReference>
<name>A0A3D6BVJ5_9FLAO</name>
<protein>
    <recommendedName>
        <fullName evidence="1">N-acetyltransferase domain-containing protein</fullName>
    </recommendedName>
</protein>
<evidence type="ECO:0000313" key="2">
    <source>
        <dbReference type="EMBL" id="HCY83253.1"/>
    </source>
</evidence>
<dbReference type="PANTHER" id="PTHR43792:SF1">
    <property type="entry name" value="N-ACETYLTRANSFERASE DOMAIN-CONTAINING PROTEIN"/>
    <property type="match status" value="1"/>
</dbReference>
<dbReference type="CDD" id="cd04301">
    <property type="entry name" value="NAT_SF"/>
    <property type="match status" value="1"/>
</dbReference>
<evidence type="ECO:0000259" key="1">
    <source>
        <dbReference type="PROSITE" id="PS51186"/>
    </source>
</evidence>
<dbReference type="EMBL" id="DPRK01000279">
    <property type="protein sequence ID" value="HCY83253.1"/>
    <property type="molecule type" value="Genomic_DNA"/>
</dbReference>
<organism evidence="2 3">
    <name type="scientific">Xanthomarina gelatinilytica</name>
    <dbReference type="NCBI Taxonomy" id="1137281"/>
    <lineage>
        <taxon>Bacteria</taxon>
        <taxon>Pseudomonadati</taxon>
        <taxon>Bacteroidota</taxon>
        <taxon>Flavobacteriia</taxon>
        <taxon>Flavobacteriales</taxon>
        <taxon>Flavobacteriaceae</taxon>
        <taxon>Xanthomarina</taxon>
    </lineage>
</organism>
<reference evidence="2 3" key="1">
    <citation type="journal article" date="2018" name="Nat. Biotechnol.">
        <title>A standardized bacterial taxonomy based on genome phylogeny substantially revises the tree of life.</title>
        <authorList>
            <person name="Parks D.H."/>
            <person name="Chuvochina M."/>
            <person name="Waite D.W."/>
            <person name="Rinke C."/>
            <person name="Skarshewski A."/>
            <person name="Chaumeil P.A."/>
            <person name="Hugenholtz P."/>
        </authorList>
    </citation>
    <scope>NUCLEOTIDE SEQUENCE [LARGE SCALE GENOMIC DNA]</scope>
    <source>
        <strain evidence="2">UBA10227</strain>
    </source>
</reference>
<feature type="domain" description="N-acetyltransferase" evidence="1">
    <location>
        <begin position="10"/>
        <end position="167"/>
    </location>
</feature>